<comment type="caution">
    <text evidence="2">The sequence shown here is derived from an EMBL/GenBank/DDBJ whole genome shotgun (WGS) entry which is preliminary data.</text>
</comment>
<reference evidence="2" key="2">
    <citation type="submission" date="2023-01" db="EMBL/GenBank/DDBJ databases">
        <authorList>
            <person name="Sun Q."/>
            <person name="Evtushenko L."/>
        </authorList>
    </citation>
    <scope>NUCLEOTIDE SEQUENCE</scope>
    <source>
        <strain evidence="2">VKM B-2484</strain>
    </source>
</reference>
<feature type="transmembrane region" description="Helical" evidence="1">
    <location>
        <begin position="20"/>
        <end position="41"/>
    </location>
</feature>
<gene>
    <name evidence="2" type="ORF">GCM10017643_27300</name>
</gene>
<evidence type="ECO:0000313" key="2">
    <source>
        <dbReference type="EMBL" id="GLK72614.1"/>
    </source>
</evidence>
<organism evidence="2 3">
    <name type="scientific">Ancylobacter dichloromethanicus</name>
    <dbReference type="NCBI Taxonomy" id="518825"/>
    <lineage>
        <taxon>Bacteria</taxon>
        <taxon>Pseudomonadati</taxon>
        <taxon>Pseudomonadota</taxon>
        <taxon>Alphaproteobacteria</taxon>
        <taxon>Hyphomicrobiales</taxon>
        <taxon>Xanthobacteraceae</taxon>
        <taxon>Ancylobacter</taxon>
    </lineage>
</organism>
<dbReference type="Proteomes" id="UP001143370">
    <property type="component" value="Unassembled WGS sequence"/>
</dbReference>
<evidence type="ECO:0000256" key="1">
    <source>
        <dbReference type="SAM" id="Phobius"/>
    </source>
</evidence>
<reference evidence="2" key="1">
    <citation type="journal article" date="2014" name="Int. J. Syst. Evol. Microbiol.">
        <title>Complete genome sequence of Corynebacterium casei LMG S-19264T (=DSM 44701T), isolated from a smear-ripened cheese.</title>
        <authorList>
            <consortium name="US DOE Joint Genome Institute (JGI-PGF)"/>
            <person name="Walter F."/>
            <person name="Albersmeier A."/>
            <person name="Kalinowski J."/>
            <person name="Ruckert C."/>
        </authorList>
    </citation>
    <scope>NUCLEOTIDE SEQUENCE</scope>
    <source>
        <strain evidence="2">VKM B-2484</strain>
    </source>
</reference>
<accession>A0A9W6JAV5</accession>
<keyword evidence="1" id="KW-1133">Transmembrane helix</keyword>
<dbReference type="RefSeq" id="WP_213371185.1">
    <property type="nucleotide sequence ID" value="NZ_BSFJ01000018.1"/>
</dbReference>
<proteinExistence type="predicted"/>
<protein>
    <submittedName>
        <fullName evidence="2">Uncharacterized protein</fullName>
    </submittedName>
</protein>
<sequence>MNDMPRPADTPARPKLRLDFTFNPINLGALFAMLVGAGYAYGQLTMRLGLVEMQSSQLTHQLTAQTQLMERWVRTDEQVMALQRDVEKLDGRVTRIERP</sequence>
<dbReference type="EMBL" id="BSFJ01000018">
    <property type="protein sequence ID" value="GLK72614.1"/>
    <property type="molecule type" value="Genomic_DNA"/>
</dbReference>
<keyword evidence="1" id="KW-0472">Membrane</keyword>
<dbReference type="AlphaFoldDB" id="A0A9W6JAV5"/>
<keyword evidence="3" id="KW-1185">Reference proteome</keyword>
<evidence type="ECO:0000313" key="3">
    <source>
        <dbReference type="Proteomes" id="UP001143370"/>
    </source>
</evidence>
<keyword evidence="1" id="KW-0812">Transmembrane</keyword>
<name>A0A9W6JAV5_9HYPH</name>